<feature type="transmembrane region" description="Helical" evidence="1">
    <location>
        <begin position="64"/>
        <end position="88"/>
    </location>
</feature>
<dbReference type="RefSeq" id="WP_117673110.1">
    <property type="nucleotide sequence ID" value="NZ_CABOGR010000018.1"/>
</dbReference>
<evidence type="ECO:0000256" key="1">
    <source>
        <dbReference type="SAM" id="Phobius"/>
    </source>
</evidence>
<protein>
    <recommendedName>
        <fullName evidence="4">Transmembrane protein</fullName>
    </recommendedName>
</protein>
<comment type="caution">
    <text evidence="2">The sequence shown here is derived from an EMBL/GenBank/DDBJ whole genome shotgun (WGS) entry which is preliminary data.</text>
</comment>
<keyword evidence="1" id="KW-0472">Membrane</keyword>
<evidence type="ECO:0008006" key="4">
    <source>
        <dbReference type="Google" id="ProtNLM"/>
    </source>
</evidence>
<evidence type="ECO:0000313" key="2">
    <source>
        <dbReference type="EMBL" id="RGK54705.1"/>
    </source>
</evidence>
<dbReference type="AlphaFoldDB" id="A0A3E4MYI1"/>
<keyword evidence="1" id="KW-1133">Transmembrane helix</keyword>
<proteinExistence type="predicted"/>
<gene>
    <name evidence="2" type="ORF">DXD04_10405</name>
</gene>
<keyword evidence="3" id="KW-1185">Reference proteome</keyword>
<reference evidence="2 3" key="1">
    <citation type="submission" date="2018-08" db="EMBL/GenBank/DDBJ databases">
        <title>A genome reference for cultivated species of the human gut microbiota.</title>
        <authorList>
            <person name="Zou Y."/>
            <person name="Xue W."/>
            <person name="Luo G."/>
        </authorList>
    </citation>
    <scope>NUCLEOTIDE SEQUENCE [LARGE SCALE GENOMIC DNA]</scope>
    <source>
        <strain evidence="2 3">TF10-3AC</strain>
    </source>
</reference>
<name>A0A3E4MYI1_9BACT</name>
<organism evidence="2 3">
    <name type="scientific">Phocaeicola plebeius</name>
    <dbReference type="NCBI Taxonomy" id="310297"/>
    <lineage>
        <taxon>Bacteria</taxon>
        <taxon>Pseudomonadati</taxon>
        <taxon>Bacteroidota</taxon>
        <taxon>Bacteroidia</taxon>
        <taxon>Bacteroidales</taxon>
        <taxon>Bacteroidaceae</taxon>
        <taxon>Phocaeicola</taxon>
    </lineage>
</organism>
<dbReference type="EMBL" id="QSQT01000018">
    <property type="protein sequence ID" value="RGK54705.1"/>
    <property type="molecule type" value="Genomic_DNA"/>
</dbReference>
<dbReference type="Proteomes" id="UP000260862">
    <property type="component" value="Unassembled WGS sequence"/>
</dbReference>
<evidence type="ECO:0000313" key="3">
    <source>
        <dbReference type="Proteomes" id="UP000260862"/>
    </source>
</evidence>
<accession>A0A3E4MYI1</accession>
<sequence>MKKPIAVITENREIRMPNMMLNMPNRISPMIPTTKLPAQKAMFDVAVTTADNAFHNTFPMSLNIILIFSDFRLLITLFGFGVGGFFFFSPLCMSDVFL</sequence>
<keyword evidence="1" id="KW-0812">Transmembrane</keyword>